<dbReference type="PROSITE" id="PS50157">
    <property type="entry name" value="ZINC_FINGER_C2H2_2"/>
    <property type="match status" value="4"/>
</dbReference>
<dbReference type="PROSITE" id="PS00674">
    <property type="entry name" value="AAA"/>
    <property type="match status" value="1"/>
</dbReference>
<feature type="domain" description="C2H2-type" evidence="15">
    <location>
        <begin position="155"/>
        <end position="184"/>
    </location>
</feature>
<dbReference type="Gene3D" id="1.10.8.60">
    <property type="match status" value="1"/>
</dbReference>
<dbReference type="GO" id="GO:0008270">
    <property type="term" value="F:zinc ion binding"/>
    <property type="evidence" value="ECO:0007669"/>
    <property type="project" value="UniProtKB-KW"/>
</dbReference>
<dbReference type="InterPro" id="IPR003960">
    <property type="entry name" value="ATPase_AAA_CS"/>
</dbReference>
<dbReference type="InterPro" id="IPR027417">
    <property type="entry name" value="P-loop_NTPase"/>
</dbReference>
<dbReference type="FunFam" id="2.40.50.140:FF:000067">
    <property type="entry name" value="26S protease regulatory subunit 4"/>
    <property type="match status" value="1"/>
</dbReference>
<dbReference type="SUPFAM" id="SSF57667">
    <property type="entry name" value="beta-beta-alpha zinc fingers"/>
    <property type="match status" value="2"/>
</dbReference>
<dbReference type="FunFam" id="3.40.50.300:FF:000039">
    <property type="entry name" value="26S proteasome regulatory subunit 4"/>
    <property type="match status" value="1"/>
</dbReference>
<protein>
    <recommendedName>
        <fullName evidence="15">C2H2-type domain-containing protein</fullName>
    </recommendedName>
</protein>
<dbReference type="InterPro" id="IPR050221">
    <property type="entry name" value="26S_Proteasome_ATPase"/>
</dbReference>
<dbReference type="SMART" id="SM00382">
    <property type="entry name" value="AAA"/>
    <property type="match status" value="1"/>
</dbReference>
<keyword evidence="10" id="KW-0067">ATP-binding</keyword>
<keyword evidence="4" id="KW-0963">Cytoplasm</keyword>
<keyword evidence="6" id="KW-0677">Repeat</keyword>
<dbReference type="InterPro" id="IPR012340">
    <property type="entry name" value="NA-bd_OB-fold"/>
</dbReference>
<feature type="domain" description="C2H2-type" evidence="15">
    <location>
        <begin position="241"/>
        <end position="269"/>
    </location>
</feature>
<dbReference type="InParanoid" id="A0A1X7VGP9"/>
<evidence type="ECO:0000259" key="15">
    <source>
        <dbReference type="PROSITE" id="PS50157"/>
    </source>
</evidence>
<evidence type="ECO:0000256" key="11">
    <source>
        <dbReference type="ARBA" id="ARBA00022942"/>
    </source>
</evidence>
<keyword evidence="5" id="KW-0479">Metal-binding</keyword>
<dbReference type="AlphaFoldDB" id="A0A1X7VGP9"/>
<evidence type="ECO:0000256" key="13">
    <source>
        <dbReference type="PROSITE-ProRule" id="PRU00042"/>
    </source>
</evidence>
<feature type="domain" description="C2H2-type" evidence="15">
    <location>
        <begin position="215"/>
        <end position="237"/>
    </location>
</feature>
<dbReference type="SMART" id="SM00355">
    <property type="entry name" value="ZnF_C2H2"/>
    <property type="match status" value="10"/>
</dbReference>
<evidence type="ECO:0000256" key="14">
    <source>
        <dbReference type="SAM" id="MobiDB-lite"/>
    </source>
</evidence>
<evidence type="ECO:0000256" key="8">
    <source>
        <dbReference type="ARBA" id="ARBA00022771"/>
    </source>
</evidence>
<dbReference type="Pfam" id="PF16450">
    <property type="entry name" value="Prot_ATP_ID_OB_C"/>
    <property type="match status" value="1"/>
</dbReference>
<dbReference type="SUPFAM" id="SSF52540">
    <property type="entry name" value="P-loop containing nucleoside triphosphate hydrolases"/>
    <property type="match status" value="1"/>
</dbReference>
<dbReference type="InterPro" id="IPR013087">
    <property type="entry name" value="Znf_C2H2_type"/>
</dbReference>
<dbReference type="PROSITE" id="PS00028">
    <property type="entry name" value="ZINC_FINGER_C2H2_1"/>
    <property type="match status" value="4"/>
</dbReference>
<dbReference type="GO" id="GO:0000502">
    <property type="term" value="C:proteasome complex"/>
    <property type="evidence" value="ECO:0007669"/>
    <property type="project" value="UniProtKB-KW"/>
</dbReference>
<keyword evidence="7" id="KW-0547">Nucleotide-binding</keyword>
<evidence type="ECO:0000256" key="9">
    <source>
        <dbReference type="ARBA" id="ARBA00022833"/>
    </source>
</evidence>
<dbReference type="CDD" id="cd19502">
    <property type="entry name" value="RecA-like_PAN_like"/>
    <property type="match status" value="1"/>
</dbReference>
<dbReference type="STRING" id="400682.A0A1X7VGP9"/>
<dbReference type="Gene3D" id="3.40.50.300">
    <property type="entry name" value="P-loop containing nucleotide triphosphate hydrolases"/>
    <property type="match status" value="1"/>
</dbReference>
<evidence type="ECO:0000256" key="12">
    <source>
        <dbReference type="ARBA" id="ARBA00023242"/>
    </source>
</evidence>
<accession>A0A1X7VGP9</accession>
<reference evidence="16" key="1">
    <citation type="submission" date="2017-05" db="UniProtKB">
        <authorList>
            <consortium name="EnsemblMetazoa"/>
        </authorList>
    </citation>
    <scope>IDENTIFICATION</scope>
</reference>
<evidence type="ECO:0000256" key="2">
    <source>
        <dbReference type="ARBA" id="ARBA00004496"/>
    </source>
</evidence>
<keyword evidence="12" id="KW-0539">Nucleus</keyword>
<dbReference type="Gene3D" id="3.30.160.60">
    <property type="entry name" value="Classic Zinc Finger"/>
    <property type="match status" value="3"/>
</dbReference>
<dbReference type="GO" id="GO:0016887">
    <property type="term" value="F:ATP hydrolysis activity"/>
    <property type="evidence" value="ECO:0007669"/>
    <property type="project" value="InterPro"/>
</dbReference>
<evidence type="ECO:0000256" key="3">
    <source>
        <dbReference type="ARBA" id="ARBA00006914"/>
    </source>
</evidence>
<name>A0A1X7VGP9_AMPQE</name>
<dbReference type="InterPro" id="IPR036236">
    <property type="entry name" value="Znf_C2H2_sf"/>
</dbReference>
<evidence type="ECO:0000256" key="7">
    <source>
        <dbReference type="ARBA" id="ARBA00022741"/>
    </source>
</evidence>
<dbReference type="EnsemblMetazoa" id="Aqu2.1.38642_001">
    <property type="protein sequence ID" value="Aqu2.1.38642_001"/>
    <property type="gene ID" value="Aqu2.1.38642"/>
</dbReference>
<dbReference type="InterPro" id="IPR003959">
    <property type="entry name" value="ATPase_AAA_core"/>
</dbReference>
<evidence type="ECO:0000256" key="1">
    <source>
        <dbReference type="ARBA" id="ARBA00004123"/>
    </source>
</evidence>
<comment type="similarity">
    <text evidence="3">Belongs to the AAA ATPase family.</text>
</comment>
<organism evidence="16">
    <name type="scientific">Amphimedon queenslandica</name>
    <name type="common">Sponge</name>
    <dbReference type="NCBI Taxonomy" id="400682"/>
    <lineage>
        <taxon>Eukaryota</taxon>
        <taxon>Metazoa</taxon>
        <taxon>Porifera</taxon>
        <taxon>Demospongiae</taxon>
        <taxon>Heteroscleromorpha</taxon>
        <taxon>Haplosclerida</taxon>
        <taxon>Niphatidae</taxon>
        <taxon>Amphimedon</taxon>
    </lineage>
</organism>
<sequence>MATCEYVFVCEWVLPETESYEGGLCGSKFTNHSLFTSHIQDHESTFPSASFEECPWNGCQYAPLDKSFYSSHLLFHAYHTFLKLKGGEFQVAKGLPECQMSKDLINTFPESPEARMTCKWEVSEGTTCDQTFLNPLTFYSHVKEHTLTSFSCDRYHCKWTGCSSTAKTLWNLTDHTRTHTHEKVTACNGCGLLFSNTTRLRDHLQRQATPSSQSHFCSICKKAFLTERLLKEHIRKHINTIQCPHCAMTCTSDSALLRHITYRHSNSKPFSCPLCRKSFKTKYSLSDHLSTHREKSFSCFSSSCHYTCKSEKLLLQHMKNNHSESTGELYCCHVCDGARFSVGLELTNHLKTVHGFRLPPGHSRFRYVLCDDGLKRLQTGQGQSGLPPGRRDRDGKKKEAKKRKIEPPIPTRVGKKKKSRGPESTNKLPQVTPHTRCRLRMLKLERIKDFLLMEQEFIQNQERLKPQEEKNQEERSKVDDLRGSPMAVGTLEEIIDDNHAIVSNSVGSEYYVNMLSFVDKDLIEPGCTVLLNNKLHAVVGVLMDDTDPMVSVMKLEKAPSESYADIGGLDTQIQEIKESVELPLTHPEYYEEMGIKPPKGVILYGAPGTGKTLLAKAVANQTSATFLRVCGSELIQKYLGEGPKLVRELFRVAEEHSPSIVFIDEIDAIGTKRYESHSGGEREIQRTMLELLNQLDGFDSRGDVKVIMATNRIETLDPALIRPGRIDRKIEFPLPNEKTKRRIFQIHTSKMTLADDVDLEEYIMAKDDLSGADIKIHTSS</sequence>
<evidence type="ECO:0000256" key="4">
    <source>
        <dbReference type="ARBA" id="ARBA00022490"/>
    </source>
</evidence>
<dbReference type="OrthoDB" id="10039931at2759"/>
<keyword evidence="11" id="KW-0647">Proteasome</keyword>
<evidence type="ECO:0000256" key="5">
    <source>
        <dbReference type="ARBA" id="ARBA00022723"/>
    </source>
</evidence>
<keyword evidence="8 13" id="KW-0863">Zinc-finger</keyword>
<feature type="domain" description="C2H2-type" evidence="15">
    <location>
        <begin position="270"/>
        <end position="297"/>
    </location>
</feature>
<keyword evidence="9" id="KW-0862">Zinc</keyword>
<evidence type="ECO:0000313" key="16">
    <source>
        <dbReference type="EnsemblMetazoa" id="Aqu2.1.38642_001"/>
    </source>
</evidence>
<dbReference type="GO" id="GO:0005737">
    <property type="term" value="C:cytoplasm"/>
    <property type="evidence" value="ECO:0007669"/>
    <property type="project" value="UniProtKB-SubCell"/>
</dbReference>
<dbReference type="Pfam" id="PF13894">
    <property type="entry name" value="zf-C2H2_4"/>
    <property type="match status" value="1"/>
</dbReference>
<dbReference type="FunFam" id="3.30.160.60:FF:000100">
    <property type="entry name" value="Zinc finger 45-like"/>
    <property type="match status" value="1"/>
</dbReference>
<dbReference type="PANTHER" id="PTHR23073">
    <property type="entry name" value="26S PROTEASOME REGULATORY SUBUNIT"/>
    <property type="match status" value="1"/>
</dbReference>
<evidence type="ECO:0000256" key="10">
    <source>
        <dbReference type="ARBA" id="ARBA00022840"/>
    </source>
</evidence>
<feature type="region of interest" description="Disordered" evidence="14">
    <location>
        <begin position="378"/>
        <end position="434"/>
    </location>
</feature>
<proteinExistence type="inferred from homology"/>
<dbReference type="GO" id="GO:0005524">
    <property type="term" value="F:ATP binding"/>
    <property type="evidence" value="ECO:0007669"/>
    <property type="project" value="UniProtKB-KW"/>
</dbReference>
<comment type="subcellular location">
    <subcellularLocation>
        <location evidence="2">Cytoplasm</location>
    </subcellularLocation>
    <subcellularLocation>
        <location evidence="1">Nucleus</location>
    </subcellularLocation>
</comment>
<feature type="compositionally biased region" description="Polar residues" evidence="14">
    <location>
        <begin position="422"/>
        <end position="433"/>
    </location>
</feature>
<dbReference type="Pfam" id="PF00004">
    <property type="entry name" value="AAA"/>
    <property type="match status" value="1"/>
</dbReference>
<dbReference type="InterPro" id="IPR032501">
    <property type="entry name" value="Prot_ATP_ID_OB_2nd"/>
</dbReference>
<evidence type="ECO:0000256" key="6">
    <source>
        <dbReference type="ARBA" id="ARBA00022737"/>
    </source>
</evidence>
<dbReference type="InterPro" id="IPR003593">
    <property type="entry name" value="AAA+_ATPase"/>
</dbReference>
<dbReference type="Gene3D" id="2.40.50.140">
    <property type="entry name" value="Nucleic acid-binding proteins"/>
    <property type="match status" value="1"/>
</dbReference>
<dbReference type="GO" id="GO:0005634">
    <property type="term" value="C:nucleus"/>
    <property type="evidence" value="ECO:0007669"/>
    <property type="project" value="UniProtKB-SubCell"/>
</dbReference>